<dbReference type="HAMAP" id="MF_01401">
    <property type="entry name" value="MsrA"/>
    <property type="match status" value="1"/>
</dbReference>
<dbReference type="PANTHER" id="PTHR43774">
    <property type="entry name" value="PEPTIDE METHIONINE SULFOXIDE REDUCTASE"/>
    <property type="match status" value="1"/>
</dbReference>
<dbReference type="EMBL" id="JACIJI010000001">
    <property type="protein sequence ID" value="MBB5718273.1"/>
    <property type="molecule type" value="Genomic_DNA"/>
</dbReference>
<comment type="similarity">
    <text evidence="4">Belongs to the MsrA Met sulfoxide reductase family.</text>
</comment>
<evidence type="ECO:0000256" key="1">
    <source>
        <dbReference type="ARBA" id="ARBA00023002"/>
    </source>
</evidence>
<dbReference type="Pfam" id="PF01625">
    <property type="entry name" value="PMSR"/>
    <property type="match status" value="1"/>
</dbReference>
<dbReference type="Gene3D" id="3.30.1060.10">
    <property type="entry name" value="Peptide methionine sulphoxide reductase MsrA"/>
    <property type="match status" value="1"/>
</dbReference>
<proteinExistence type="inferred from homology"/>
<gene>
    <name evidence="4" type="primary">msrA</name>
    <name evidence="6" type="ORF">FHR23_001180</name>
</gene>
<sequence>MAPPAKMQTAVLAGGCFWGMEAVFEQLKGVHKVTAGYAGGRASTATYRQVSSETTRHAEAVRITYDPRQISYGRLLRIYFSVAHDPTQLNRQTPDVGTSYRSAIFPQNVAQKQVAQRYIAQLNKAGAFSKPIVTRIEGGHFYQAEAYHQHYYDRHPDSPYIVRWDKPKVAALKAAYPDWVR</sequence>
<evidence type="ECO:0000256" key="4">
    <source>
        <dbReference type="HAMAP-Rule" id="MF_01401"/>
    </source>
</evidence>
<keyword evidence="7" id="KW-1185">Reference proteome</keyword>
<comment type="caution">
    <text evidence="6">The sequence shown here is derived from an EMBL/GenBank/DDBJ whole genome shotgun (WGS) entry which is preliminary data.</text>
</comment>
<evidence type="ECO:0000256" key="2">
    <source>
        <dbReference type="ARBA" id="ARBA00047806"/>
    </source>
</evidence>
<accession>A0A840YX90</accession>
<organism evidence="6 7">
    <name type="scientific">Stakelama sediminis</name>
    <dbReference type="NCBI Taxonomy" id="463200"/>
    <lineage>
        <taxon>Bacteria</taxon>
        <taxon>Pseudomonadati</taxon>
        <taxon>Pseudomonadota</taxon>
        <taxon>Alphaproteobacteria</taxon>
        <taxon>Sphingomonadales</taxon>
        <taxon>Sphingomonadaceae</taxon>
        <taxon>Stakelama</taxon>
    </lineage>
</organism>
<dbReference type="InterPro" id="IPR036509">
    <property type="entry name" value="Met_Sox_Rdtase_MsrA_sf"/>
</dbReference>
<feature type="domain" description="Peptide methionine sulphoxide reductase MsrA" evidence="5">
    <location>
        <begin position="9"/>
        <end position="160"/>
    </location>
</feature>
<name>A0A840YX90_9SPHN</name>
<comment type="catalytic activity">
    <reaction evidence="2 4">
        <text>L-methionyl-[protein] + [thioredoxin]-disulfide + H2O = L-methionyl-(S)-S-oxide-[protein] + [thioredoxin]-dithiol</text>
        <dbReference type="Rhea" id="RHEA:14217"/>
        <dbReference type="Rhea" id="RHEA-COMP:10698"/>
        <dbReference type="Rhea" id="RHEA-COMP:10700"/>
        <dbReference type="Rhea" id="RHEA-COMP:12313"/>
        <dbReference type="Rhea" id="RHEA-COMP:12315"/>
        <dbReference type="ChEBI" id="CHEBI:15377"/>
        <dbReference type="ChEBI" id="CHEBI:16044"/>
        <dbReference type="ChEBI" id="CHEBI:29950"/>
        <dbReference type="ChEBI" id="CHEBI:44120"/>
        <dbReference type="ChEBI" id="CHEBI:50058"/>
        <dbReference type="EC" id="1.8.4.11"/>
    </reaction>
</comment>
<dbReference type="NCBIfam" id="TIGR00401">
    <property type="entry name" value="msrA"/>
    <property type="match status" value="1"/>
</dbReference>
<dbReference type="GO" id="GO:0008113">
    <property type="term" value="F:peptide-methionine (S)-S-oxide reductase activity"/>
    <property type="evidence" value="ECO:0007669"/>
    <property type="project" value="UniProtKB-UniRule"/>
</dbReference>
<evidence type="ECO:0000313" key="6">
    <source>
        <dbReference type="EMBL" id="MBB5718273.1"/>
    </source>
</evidence>
<evidence type="ECO:0000313" key="7">
    <source>
        <dbReference type="Proteomes" id="UP000554342"/>
    </source>
</evidence>
<dbReference type="EC" id="1.8.4.11" evidence="4"/>
<dbReference type="Proteomes" id="UP000554342">
    <property type="component" value="Unassembled WGS sequence"/>
</dbReference>
<evidence type="ECO:0000256" key="3">
    <source>
        <dbReference type="ARBA" id="ARBA00048782"/>
    </source>
</evidence>
<protein>
    <recommendedName>
        <fullName evidence="4">Peptide methionine sulfoxide reductase MsrA</fullName>
        <shortName evidence="4">Protein-methionine-S-oxide reductase</shortName>
        <ecNumber evidence="4">1.8.4.11</ecNumber>
    </recommendedName>
    <alternativeName>
        <fullName evidence="4">Peptide-methionine (S)-S-oxide reductase</fullName>
        <shortName evidence="4">Peptide Met(O) reductase</shortName>
    </alternativeName>
</protein>
<dbReference type="PANTHER" id="PTHR43774:SF1">
    <property type="entry name" value="PEPTIDE METHIONINE SULFOXIDE REDUCTASE MSRA 2"/>
    <property type="match status" value="1"/>
</dbReference>
<comment type="catalytic activity">
    <reaction evidence="3 4">
        <text>[thioredoxin]-disulfide + L-methionine + H2O = L-methionine (S)-S-oxide + [thioredoxin]-dithiol</text>
        <dbReference type="Rhea" id="RHEA:19993"/>
        <dbReference type="Rhea" id="RHEA-COMP:10698"/>
        <dbReference type="Rhea" id="RHEA-COMP:10700"/>
        <dbReference type="ChEBI" id="CHEBI:15377"/>
        <dbReference type="ChEBI" id="CHEBI:29950"/>
        <dbReference type="ChEBI" id="CHEBI:50058"/>
        <dbReference type="ChEBI" id="CHEBI:57844"/>
        <dbReference type="ChEBI" id="CHEBI:58772"/>
        <dbReference type="EC" id="1.8.4.11"/>
    </reaction>
</comment>
<evidence type="ECO:0000259" key="5">
    <source>
        <dbReference type="Pfam" id="PF01625"/>
    </source>
</evidence>
<comment type="function">
    <text evidence="4">Has an important function as a repair enzyme for proteins that have been inactivated by oxidation. Catalyzes the reversible oxidation-reduction of methionine sulfoxide in proteins to methionine.</text>
</comment>
<dbReference type="AlphaFoldDB" id="A0A840YX90"/>
<dbReference type="SUPFAM" id="SSF55068">
    <property type="entry name" value="Peptide methionine sulfoxide reductase"/>
    <property type="match status" value="1"/>
</dbReference>
<dbReference type="InterPro" id="IPR002569">
    <property type="entry name" value="Met_Sox_Rdtase_MsrA_dom"/>
</dbReference>
<feature type="active site" evidence="4">
    <location>
        <position position="16"/>
    </location>
</feature>
<reference evidence="6 7" key="1">
    <citation type="submission" date="2020-08" db="EMBL/GenBank/DDBJ databases">
        <title>Genomic Encyclopedia of Type Strains, Phase IV (KMG-IV): sequencing the most valuable type-strain genomes for metagenomic binning, comparative biology and taxonomic classification.</title>
        <authorList>
            <person name="Goeker M."/>
        </authorList>
    </citation>
    <scope>NUCLEOTIDE SEQUENCE [LARGE SCALE GENOMIC DNA]</scope>
    <source>
        <strain evidence="6 7">DSM 27203</strain>
    </source>
</reference>
<keyword evidence="1 4" id="KW-0560">Oxidoreductase</keyword>